<dbReference type="AlphaFoldDB" id="A0A9W6FUL1"/>
<evidence type="ECO:0000256" key="2">
    <source>
        <dbReference type="ARBA" id="ARBA00023015"/>
    </source>
</evidence>
<dbReference type="InterPro" id="IPR013324">
    <property type="entry name" value="RNA_pol_sigma_r3/r4-like"/>
</dbReference>
<evidence type="ECO:0000256" key="5">
    <source>
        <dbReference type="ARBA" id="ARBA00023163"/>
    </source>
</evidence>
<evidence type="ECO:0000313" key="9">
    <source>
        <dbReference type="Proteomes" id="UP001144372"/>
    </source>
</evidence>
<gene>
    <name evidence="8" type="primary">rpoE</name>
    <name evidence="8" type="ORF">DAMNIGENAA_25670</name>
</gene>
<reference evidence="8" key="1">
    <citation type="submission" date="2022-12" db="EMBL/GenBank/DDBJ databases">
        <title>Reference genome sequencing for broad-spectrum identification of bacterial and archaeal isolates by mass spectrometry.</title>
        <authorList>
            <person name="Sekiguchi Y."/>
            <person name="Tourlousse D.M."/>
        </authorList>
    </citation>
    <scope>NUCLEOTIDE SEQUENCE</scope>
    <source>
        <strain evidence="8">ASRB1</strain>
    </source>
</reference>
<comment type="caution">
    <text evidence="8">The sequence shown here is derived from an EMBL/GenBank/DDBJ whole genome shotgun (WGS) entry which is preliminary data.</text>
</comment>
<keyword evidence="9" id="KW-1185">Reference proteome</keyword>
<name>A0A9W6FUL1_9BACT</name>
<keyword evidence="3" id="KW-0731">Sigma factor</keyword>
<keyword evidence="4" id="KW-0238">DNA-binding</keyword>
<keyword evidence="5" id="KW-0804">Transcription</keyword>
<dbReference type="InterPro" id="IPR039425">
    <property type="entry name" value="RNA_pol_sigma-70-like"/>
</dbReference>
<dbReference type="InterPro" id="IPR013325">
    <property type="entry name" value="RNA_pol_sigma_r2"/>
</dbReference>
<dbReference type="Gene3D" id="1.10.1740.10">
    <property type="match status" value="1"/>
</dbReference>
<evidence type="ECO:0000256" key="4">
    <source>
        <dbReference type="ARBA" id="ARBA00023125"/>
    </source>
</evidence>
<dbReference type="NCBIfam" id="TIGR02937">
    <property type="entry name" value="sigma70-ECF"/>
    <property type="match status" value="1"/>
</dbReference>
<dbReference type="SUPFAM" id="SSF88946">
    <property type="entry name" value="Sigma2 domain of RNA polymerase sigma factors"/>
    <property type="match status" value="1"/>
</dbReference>
<evidence type="ECO:0000313" key="8">
    <source>
        <dbReference type="EMBL" id="GLI35134.1"/>
    </source>
</evidence>
<dbReference type="EMBL" id="BSDR01000001">
    <property type="protein sequence ID" value="GLI35134.1"/>
    <property type="molecule type" value="Genomic_DNA"/>
</dbReference>
<dbReference type="RefSeq" id="WP_281794720.1">
    <property type="nucleotide sequence ID" value="NZ_BSDR01000001.1"/>
</dbReference>
<organism evidence="8 9">
    <name type="scientific">Desulforhabdus amnigena</name>
    <dbReference type="NCBI Taxonomy" id="40218"/>
    <lineage>
        <taxon>Bacteria</taxon>
        <taxon>Pseudomonadati</taxon>
        <taxon>Thermodesulfobacteriota</taxon>
        <taxon>Syntrophobacteria</taxon>
        <taxon>Syntrophobacterales</taxon>
        <taxon>Syntrophobacteraceae</taxon>
        <taxon>Desulforhabdus</taxon>
    </lineage>
</organism>
<dbReference type="GO" id="GO:0003677">
    <property type="term" value="F:DNA binding"/>
    <property type="evidence" value="ECO:0007669"/>
    <property type="project" value="UniProtKB-KW"/>
</dbReference>
<dbReference type="Pfam" id="PF08281">
    <property type="entry name" value="Sigma70_r4_2"/>
    <property type="match status" value="1"/>
</dbReference>
<dbReference type="SUPFAM" id="SSF88659">
    <property type="entry name" value="Sigma3 and sigma4 domains of RNA polymerase sigma factors"/>
    <property type="match status" value="1"/>
</dbReference>
<accession>A0A9W6FUL1</accession>
<proteinExistence type="inferred from homology"/>
<dbReference type="PANTHER" id="PTHR43133">
    <property type="entry name" value="RNA POLYMERASE ECF-TYPE SIGMA FACTO"/>
    <property type="match status" value="1"/>
</dbReference>
<dbReference type="Pfam" id="PF04542">
    <property type="entry name" value="Sigma70_r2"/>
    <property type="match status" value="1"/>
</dbReference>
<dbReference type="GO" id="GO:0016987">
    <property type="term" value="F:sigma factor activity"/>
    <property type="evidence" value="ECO:0007669"/>
    <property type="project" value="UniProtKB-KW"/>
</dbReference>
<dbReference type="CDD" id="cd06171">
    <property type="entry name" value="Sigma70_r4"/>
    <property type="match status" value="1"/>
</dbReference>
<dbReference type="Gene3D" id="1.10.10.10">
    <property type="entry name" value="Winged helix-like DNA-binding domain superfamily/Winged helix DNA-binding domain"/>
    <property type="match status" value="1"/>
</dbReference>
<dbReference type="GO" id="GO:0006352">
    <property type="term" value="P:DNA-templated transcription initiation"/>
    <property type="evidence" value="ECO:0007669"/>
    <property type="project" value="InterPro"/>
</dbReference>
<dbReference type="InterPro" id="IPR036388">
    <property type="entry name" value="WH-like_DNA-bd_sf"/>
</dbReference>
<dbReference type="Proteomes" id="UP001144372">
    <property type="component" value="Unassembled WGS sequence"/>
</dbReference>
<feature type="domain" description="RNA polymerase sigma factor 70 region 4 type 2" evidence="7">
    <location>
        <begin position="123"/>
        <end position="175"/>
    </location>
</feature>
<protein>
    <submittedName>
        <fullName evidence="8">RNA polymerase sigma factor SigE</fullName>
    </submittedName>
</protein>
<dbReference type="InterPro" id="IPR014284">
    <property type="entry name" value="RNA_pol_sigma-70_dom"/>
</dbReference>
<comment type="similarity">
    <text evidence="1">Belongs to the sigma-70 factor family. ECF subfamily.</text>
</comment>
<evidence type="ECO:0000259" key="6">
    <source>
        <dbReference type="Pfam" id="PF04542"/>
    </source>
</evidence>
<evidence type="ECO:0000259" key="7">
    <source>
        <dbReference type="Pfam" id="PF08281"/>
    </source>
</evidence>
<evidence type="ECO:0000256" key="3">
    <source>
        <dbReference type="ARBA" id="ARBA00023082"/>
    </source>
</evidence>
<dbReference type="InterPro" id="IPR007627">
    <property type="entry name" value="RNA_pol_sigma70_r2"/>
</dbReference>
<dbReference type="PANTHER" id="PTHR43133:SF8">
    <property type="entry name" value="RNA POLYMERASE SIGMA FACTOR HI_1459-RELATED"/>
    <property type="match status" value="1"/>
</dbReference>
<feature type="domain" description="RNA polymerase sigma-70 region 2" evidence="6">
    <location>
        <begin position="23"/>
        <end position="90"/>
    </location>
</feature>
<sequence length="187" mass="21468">MEDPEFDLIRAIADGDETAFEKLVRRYQNPVITFIYRYVGDFYSAQDLTQEVFLRVFQAAPRFKPKAKVSNWVFRIAYNLAANELKHRKRMDGFHARISTEDPDFRGSPPASRTGARSRELEECLMAAMGRLPENQRAALLLRVDEGLSYLEISTILNVSVASVESLIFRARRRLKQLVRSSAEIPP</sequence>
<dbReference type="InterPro" id="IPR013249">
    <property type="entry name" value="RNA_pol_sigma70_r4_t2"/>
</dbReference>
<evidence type="ECO:0000256" key="1">
    <source>
        <dbReference type="ARBA" id="ARBA00010641"/>
    </source>
</evidence>
<keyword evidence="2" id="KW-0805">Transcription regulation</keyword>